<dbReference type="EMBL" id="SRLO01000535">
    <property type="protein sequence ID" value="TNN52809.1"/>
    <property type="molecule type" value="Genomic_DNA"/>
</dbReference>
<gene>
    <name evidence="2" type="ORF">EYF80_036983</name>
</gene>
<protein>
    <submittedName>
        <fullName evidence="2">Uncharacterized protein</fullName>
    </submittedName>
</protein>
<keyword evidence="1" id="KW-1133">Transmembrane helix</keyword>
<sequence>MLQQRLKNLIRQHALVVRRLRLRVDGLRLQDGGGHRLADNRRRRGLRRGRLRRNAAGVRSVVPTVVGHRRLKIPLLFEKLHGVVVVGAARRWLGRSSLKSFNRLERPCLSTISKVYCVTLGCSPRDDNVDRQGVVGSLDCLRLLLGTFFRTSLGGVVSPDDTSPSGCRLAGSSASSSDQVLIFVFVIIIIIIVIIIVVLSQHRREWIWGQTAHSCAASKGKPPTRCAPGLLIGIRVTERVCMCIGL</sequence>
<evidence type="ECO:0000313" key="3">
    <source>
        <dbReference type="Proteomes" id="UP000314294"/>
    </source>
</evidence>
<accession>A0A4Z2GHF6</accession>
<feature type="transmembrane region" description="Helical" evidence="1">
    <location>
        <begin position="180"/>
        <end position="199"/>
    </location>
</feature>
<name>A0A4Z2GHF6_9TELE</name>
<evidence type="ECO:0000313" key="2">
    <source>
        <dbReference type="EMBL" id="TNN52809.1"/>
    </source>
</evidence>
<keyword evidence="3" id="KW-1185">Reference proteome</keyword>
<comment type="caution">
    <text evidence="2">The sequence shown here is derived from an EMBL/GenBank/DDBJ whole genome shotgun (WGS) entry which is preliminary data.</text>
</comment>
<dbReference type="AlphaFoldDB" id="A0A4Z2GHF6"/>
<organism evidence="2 3">
    <name type="scientific">Liparis tanakae</name>
    <name type="common">Tanaka's snailfish</name>
    <dbReference type="NCBI Taxonomy" id="230148"/>
    <lineage>
        <taxon>Eukaryota</taxon>
        <taxon>Metazoa</taxon>
        <taxon>Chordata</taxon>
        <taxon>Craniata</taxon>
        <taxon>Vertebrata</taxon>
        <taxon>Euteleostomi</taxon>
        <taxon>Actinopterygii</taxon>
        <taxon>Neopterygii</taxon>
        <taxon>Teleostei</taxon>
        <taxon>Neoteleostei</taxon>
        <taxon>Acanthomorphata</taxon>
        <taxon>Eupercaria</taxon>
        <taxon>Perciformes</taxon>
        <taxon>Cottioidei</taxon>
        <taxon>Cottales</taxon>
        <taxon>Liparidae</taxon>
        <taxon>Liparis</taxon>
    </lineage>
</organism>
<keyword evidence="1" id="KW-0812">Transmembrane</keyword>
<dbReference type="Proteomes" id="UP000314294">
    <property type="component" value="Unassembled WGS sequence"/>
</dbReference>
<reference evidence="2 3" key="1">
    <citation type="submission" date="2019-03" db="EMBL/GenBank/DDBJ databases">
        <title>First draft genome of Liparis tanakae, snailfish: a comprehensive survey of snailfish specific genes.</title>
        <authorList>
            <person name="Kim W."/>
            <person name="Song I."/>
            <person name="Jeong J.-H."/>
            <person name="Kim D."/>
            <person name="Kim S."/>
            <person name="Ryu S."/>
            <person name="Song J.Y."/>
            <person name="Lee S.K."/>
        </authorList>
    </citation>
    <scope>NUCLEOTIDE SEQUENCE [LARGE SCALE GENOMIC DNA]</scope>
    <source>
        <tissue evidence="2">Muscle</tissue>
    </source>
</reference>
<evidence type="ECO:0000256" key="1">
    <source>
        <dbReference type="SAM" id="Phobius"/>
    </source>
</evidence>
<keyword evidence="1" id="KW-0472">Membrane</keyword>
<proteinExistence type="predicted"/>